<evidence type="ECO:0000256" key="5">
    <source>
        <dbReference type="ARBA" id="ARBA00022990"/>
    </source>
</evidence>
<dbReference type="InterPro" id="IPR016039">
    <property type="entry name" value="Thiolase-like"/>
</dbReference>
<keyword evidence="3" id="KW-0597">Phosphoprotein</keyword>
<dbReference type="CDD" id="cd08954">
    <property type="entry name" value="KR_1_FAS_SDR_x"/>
    <property type="match status" value="1"/>
</dbReference>
<dbReference type="InterPro" id="IPR049391">
    <property type="entry name" value="FAS_pseudo-KR"/>
</dbReference>
<dbReference type="Gene3D" id="3.40.366.10">
    <property type="entry name" value="Malonyl-Coenzyme A Acyl Carrier Protein, domain 2"/>
    <property type="match status" value="1"/>
</dbReference>
<dbReference type="InterPro" id="IPR014043">
    <property type="entry name" value="Acyl_transferase_dom"/>
</dbReference>
<sequence>MPYTEPNPGEEIVISGISGVYPQCENISILAQKLFAKEDLITDLPKVNFSAGKLKSVNKFDAGFFGITNEHAEYMDPLCRILLEKTYEAISDAGYSYLDFKNTNTAVYVANCTSDAEVESTFRTDVKGALICERAQSFLANRISYWLGAHGPSCTVNTACSSSLYALEFAYTALRRGECEAAIIGGSNLCIAPGMVRLYKNLGITSSRCRSFDDKAIGFCRSEAISAILLQKAKHARRMYAEVIHIKTNNDGYKKQSILFPSHLIQTKLINEVYEECDVPKNEVTWVEAHGTGTRVGDYQEMKSLQTLCDGRVKPLLAGCVKSNLGHTEATSGLCSIAKSIIAMETGFIPPNLHFTSPQNGIEALQTGKIQIITEKTPWTGGYVAINNFGIGGSNAHLLLRSNLRKCNDYEDDDTPRLVTISGRTAESIDLIITHLQSNPTNIEFMGLLHKVFSIGVPSHEFRGYTIVDKENSTKITQTQHIKPQKRPIWFIYPGMGSQWISMGKELMALHEFEKSIKECHNILKPYGLNLLQIITGTHPDTFNNILNCFVGITAFMIALTDLLKSIKLEPDGLIGHSFGEIICGYADNCLNKKQVLLAAYYRGLASTETNTLRALMAVIGLGGDQVKNRCPSAVEVVCFNGSNSCTIAGPEDTVKSLINEFRKHNIFASEVFSNNIAYHSTYIQVAGPVYENYLQKLIPTPQKRSSKWISSSIPEENWATNTAEYCSPKYFRNNFIGPVLMESSLKHIPNDAITIEIAPHSIFKTVLNETLNESIVNISLMNKHHSKPLLHFLSAIGRLYNCNVDLDISKLYPSLAFPVSRGTPMISPLIQWNHEKDWYVPFETFDPTSTKNQHSVAISYENEDWNFLQGCIVDGKNLFPESGFLKMVWEVFAEKKKLNYCDTSVIFRNVKFHKVIEIPKNEKLNFDVVLLQKNGNFEITLNDQLIVDGYIETLKSNDENSEINSETHNVTTLKMEDIYQDLRIKGYHYENQFRTLFSSNLEGTNGTVKKTENWVLFLNSLIQFLYFSLPVPSFSQVDHISTLEINVLKHSKMVSNEQKVPVRITPRQIESGGIKFTNVNLKPTRRKPVSAPMLQSIDFISYTPKEILPIQRIMRTITTVVLENCLISRMNVIEVSDCVESFQILSTHIHDHFQELPFYKVDITLNLRNQSVNISNIPPSFKITTNPIPSNNTHLLILHESTNEIEKPKNEIHRVIRINYENFDWIRPLQLLLADHDSKIILYSDSYTSGIIGFFNCLRKENRGHDLRCFLILDKNVLPFDLKNKFYENQLKYDLAINVYMDGHWGCYVPNILITPEIMVPHICLRQDLESEAFYWSEDVKNFQSETLIEVNYVSLPESIENICTLENSSQKLFPVYEFSGKDYSENRVMGISFSGEITSSINETDCLYWNIPKSIAQQDAVAIPLAYLTALHIVQNNIEEKVGAMLIQNACTRYGQAMLTVALHKGYSVYTIEDHQEEIKFIQTNFPQILNRNLVFRRINPPKLFDNLNALTEEKNLLKTILQKGCMKPFHQKLETNTLEELRNNLARCKTVLKIPKSEATPSKPNVYRAKSRFTCSADESIIICGGLGGMGFELANWLSDRGAKKLVLVSRTGFCNGYKQRKISQLKEKEVTILISTDNTATYEGAKNLLKTANELGPVSAIFNTALILQDNIFENQTKESFQMVANPKATATAILDELSRTMCPNLKHFVVFSSITCGYGNAGQSNYGYANSVMERICEKRRHEGLPGLAIEWAGVADVGYLENLRTDKMPVGTQLQPIRSCLKVLDDFLCHRVGIFTSFIVADQETTTTTTATSSIFKTIRKIIDKSELTVSEGTTLEDIGVDSIAVAETKNILEQKCNVFLNAKEILKLKVHALWEMEKKCTTSNNQENETIKKLSILEEVYTNFFEIVTREKNSFSLESVIRLPSFLHYGATTEVPVTKERTIFFFPSIEGFGAVMQPLAKNIDFQVLSTQYDIRTTSIRQITKILLPEVEKRLTSAEPFHILGYSFGGLIAMEIVHELEKKGRSGYLYLIDSSLSIIKWLSRVLYRDQGFLTNSTAFVRALRPAIDMKKFDLGLRKQENWESMRVFINKALPDNLLLTKQHLDTILNTVHERINDIERYNGIPKKSLISKVFLFTPKEQIFQPSVQSDLNEGRQKNWEWMVIRRIIDEANLIHSW</sequence>
<dbReference type="Pfam" id="PF16197">
    <property type="entry name" value="KAsynt_C_assoc"/>
    <property type="match status" value="1"/>
</dbReference>
<dbReference type="GO" id="GO:0004315">
    <property type="term" value="F:3-oxoacyl-[acyl-carrier-protein] synthase activity"/>
    <property type="evidence" value="ECO:0007669"/>
    <property type="project" value="InterPro"/>
</dbReference>
<dbReference type="CDD" id="cd00833">
    <property type="entry name" value="PKS"/>
    <property type="match status" value="1"/>
</dbReference>
<dbReference type="Pfam" id="PF08659">
    <property type="entry name" value="KR"/>
    <property type="match status" value="1"/>
</dbReference>
<dbReference type="InterPro" id="IPR029058">
    <property type="entry name" value="AB_hydrolase_fold"/>
</dbReference>
<dbReference type="Proteomes" id="UP001367676">
    <property type="component" value="Unassembled WGS sequence"/>
</dbReference>
<dbReference type="InterPro" id="IPR014031">
    <property type="entry name" value="Ketoacyl_synth_C"/>
</dbReference>
<dbReference type="SUPFAM" id="SSF52151">
    <property type="entry name" value="FabD/lysophospholipase-like"/>
    <property type="match status" value="1"/>
</dbReference>
<keyword evidence="8" id="KW-1185">Reference proteome</keyword>
<dbReference type="InterPro" id="IPR014030">
    <property type="entry name" value="Ketoacyl_synth_N"/>
</dbReference>
<evidence type="ECO:0000313" key="7">
    <source>
        <dbReference type="EMBL" id="KAK7590381.1"/>
    </source>
</evidence>
<dbReference type="Gene3D" id="3.30.70.3290">
    <property type="match status" value="1"/>
</dbReference>
<dbReference type="SMART" id="SM00822">
    <property type="entry name" value="PKS_KR"/>
    <property type="match status" value="1"/>
</dbReference>
<feature type="domain" description="Ketosynthase family 3 (KS3)" evidence="6">
    <location>
        <begin position="9"/>
        <end position="402"/>
    </location>
</feature>
<dbReference type="SUPFAM" id="SSF55048">
    <property type="entry name" value="Probable ACP-binding domain of malonyl-CoA ACP transacylase"/>
    <property type="match status" value="1"/>
</dbReference>
<dbReference type="InterPro" id="IPR016036">
    <property type="entry name" value="Malonyl_transacylase_ACP-bd"/>
</dbReference>
<dbReference type="Pfam" id="PF00698">
    <property type="entry name" value="Acyl_transf_1"/>
    <property type="match status" value="1"/>
</dbReference>
<dbReference type="InterPro" id="IPR036736">
    <property type="entry name" value="ACP-like_sf"/>
</dbReference>
<dbReference type="Pfam" id="PF21149">
    <property type="entry name" value="FAS_pseudo-KR"/>
    <property type="match status" value="1"/>
</dbReference>
<dbReference type="InterPro" id="IPR032821">
    <property type="entry name" value="PKS_assoc"/>
</dbReference>
<accession>A0AAN9THL7</accession>
<dbReference type="InterPro" id="IPR036291">
    <property type="entry name" value="NAD(P)-bd_dom_sf"/>
</dbReference>
<reference evidence="7 8" key="1">
    <citation type="submission" date="2024-03" db="EMBL/GenBank/DDBJ databases">
        <title>Adaptation during the transition from Ophiocordyceps entomopathogen to insect associate is accompanied by gene loss and intensified selection.</title>
        <authorList>
            <person name="Ward C.M."/>
            <person name="Onetto C.A."/>
            <person name="Borneman A.R."/>
        </authorList>
    </citation>
    <scope>NUCLEOTIDE SEQUENCE [LARGE SCALE GENOMIC DNA]</scope>
    <source>
        <strain evidence="7">AWRI1</strain>
        <tissue evidence="7">Single Adult Female</tissue>
    </source>
</reference>
<dbReference type="InterPro" id="IPR001031">
    <property type="entry name" value="Thioesterase"/>
</dbReference>
<dbReference type="PROSITE" id="PS52004">
    <property type="entry name" value="KS3_2"/>
    <property type="match status" value="1"/>
</dbReference>
<dbReference type="InterPro" id="IPR016035">
    <property type="entry name" value="Acyl_Trfase/lysoPLipase"/>
</dbReference>
<dbReference type="SMART" id="SM00825">
    <property type="entry name" value="PKS_KS"/>
    <property type="match status" value="1"/>
</dbReference>
<dbReference type="InterPro" id="IPR001227">
    <property type="entry name" value="Ac_transferase_dom_sf"/>
</dbReference>
<dbReference type="InterPro" id="IPR050091">
    <property type="entry name" value="PKS_NRPS_Biosynth_Enz"/>
</dbReference>
<dbReference type="InterPro" id="IPR013968">
    <property type="entry name" value="PKS_KR"/>
</dbReference>
<protein>
    <recommendedName>
        <fullName evidence="1">oleoyl-[acyl-carrier-protein] hydrolase</fullName>
        <ecNumber evidence="1">3.1.2.14</ecNumber>
    </recommendedName>
</protein>
<evidence type="ECO:0000313" key="8">
    <source>
        <dbReference type="Proteomes" id="UP001367676"/>
    </source>
</evidence>
<dbReference type="SUPFAM" id="SSF53474">
    <property type="entry name" value="alpha/beta-Hydrolases"/>
    <property type="match status" value="1"/>
</dbReference>
<dbReference type="PANTHER" id="PTHR43775">
    <property type="entry name" value="FATTY ACID SYNTHASE"/>
    <property type="match status" value="1"/>
</dbReference>
<dbReference type="SMART" id="SM00827">
    <property type="entry name" value="PKS_AT"/>
    <property type="match status" value="1"/>
</dbReference>
<dbReference type="GO" id="GO:0016297">
    <property type="term" value="F:fatty acyl-[ACP] hydrolase activity"/>
    <property type="evidence" value="ECO:0007669"/>
    <property type="project" value="UniProtKB-EC"/>
</dbReference>
<dbReference type="InterPro" id="IPR020841">
    <property type="entry name" value="PKS_Beta-ketoAc_synthase_dom"/>
</dbReference>
<dbReference type="GO" id="GO:0004312">
    <property type="term" value="F:fatty acid synthase activity"/>
    <property type="evidence" value="ECO:0007669"/>
    <property type="project" value="TreeGrafter"/>
</dbReference>
<organism evidence="7 8">
    <name type="scientific">Parthenolecanium corni</name>
    <dbReference type="NCBI Taxonomy" id="536013"/>
    <lineage>
        <taxon>Eukaryota</taxon>
        <taxon>Metazoa</taxon>
        <taxon>Ecdysozoa</taxon>
        <taxon>Arthropoda</taxon>
        <taxon>Hexapoda</taxon>
        <taxon>Insecta</taxon>
        <taxon>Pterygota</taxon>
        <taxon>Neoptera</taxon>
        <taxon>Paraneoptera</taxon>
        <taxon>Hemiptera</taxon>
        <taxon>Sternorrhyncha</taxon>
        <taxon>Coccoidea</taxon>
        <taxon>Coccidae</taxon>
        <taxon>Parthenolecanium</taxon>
    </lineage>
</organism>
<dbReference type="EMBL" id="JBBCAQ010000022">
    <property type="protein sequence ID" value="KAK7590381.1"/>
    <property type="molecule type" value="Genomic_DNA"/>
</dbReference>
<dbReference type="PANTHER" id="PTHR43775:SF23">
    <property type="entry name" value="FATTY ACID SYNTHASE 3"/>
    <property type="match status" value="1"/>
</dbReference>
<dbReference type="Pfam" id="PF00975">
    <property type="entry name" value="Thioesterase"/>
    <property type="match status" value="1"/>
</dbReference>
<dbReference type="InterPro" id="IPR042104">
    <property type="entry name" value="PKS_dehydratase_sf"/>
</dbReference>
<evidence type="ECO:0000256" key="2">
    <source>
        <dbReference type="ARBA" id="ARBA00022450"/>
    </source>
</evidence>
<dbReference type="SUPFAM" id="SSF53901">
    <property type="entry name" value="Thiolase-like"/>
    <property type="match status" value="1"/>
</dbReference>
<dbReference type="Gene3D" id="3.10.129.110">
    <property type="entry name" value="Polyketide synthase dehydratase"/>
    <property type="match status" value="1"/>
</dbReference>
<dbReference type="InterPro" id="IPR057326">
    <property type="entry name" value="KR_dom"/>
</dbReference>
<dbReference type="InterPro" id="IPR018201">
    <property type="entry name" value="Ketoacyl_synth_AS"/>
</dbReference>
<evidence type="ECO:0000256" key="3">
    <source>
        <dbReference type="ARBA" id="ARBA00022553"/>
    </source>
</evidence>
<dbReference type="Pfam" id="PF00109">
    <property type="entry name" value="ketoacyl-synt"/>
    <property type="match status" value="1"/>
</dbReference>
<dbReference type="Pfam" id="PF02801">
    <property type="entry name" value="Ketoacyl-synt_C"/>
    <property type="match status" value="1"/>
</dbReference>
<dbReference type="Gene3D" id="3.40.47.10">
    <property type="match status" value="1"/>
</dbReference>
<proteinExistence type="predicted"/>
<evidence type="ECO:0000259" key="6">
    <source>
        <dbReference type="PROSITE" id="PS52004"/>
    </source>
</evidence>
<dbReference type="SUPFAM" id="SSF51735">
    <property type="entry name" value="NAD(P)-binding Rossmann-fold domains"/>
    <property type="match status" value="1"/>
</dbReference>
<dbReference type="Gene3D" id="3.90.180.10">
    <property type="entry name" value="Medium-chain alcohol dehydrogenases, catalytic domain"/>
    <property type="match status" value="2"/>
</dbReference>
<keyword evidence="4" id="KW-0808">Transferase</keyword>
<gene>
    <name evidence="7" type="ORF">V9T40_001994</name>
</gene>
<dbReference type="EC" id="3.1.2.14" evidence="1"/>
<evidence type="ECO:0000256" key="4">
    <source>
        <dbReference type="ARBA" id="ARBA00022679"/>
    </source>
</evidence>
<comment type="caution">
    <text evidence="7">The sequence shown here is derived from an EMBL/GenBank/DDBJ whole genome shotgun (WGS) entry which is preliminary data.</text>
</comment>
<dbReference type="Gene3D" id="3.40.50.1820">
    <property type="entry name" value="alpha/beta hydrolase"/>
    <property type="match status" value="1"/>
</dbReference>
<name>A0AAN9THL7_9HEMI</name>
<keyword evidence="5" id="KW-0007">Acetylation</keyword>
<dbReference type="Gene3D" id="1.10.1200.10">
    <property type="entry name" value="ACP-like"/>
    <property type="match status" value="1"/>
</dbReference>
<keyword evidence="2" id="KW-0596">Phosphopantetheine</keyword>
<dbReference type="Gene3D" id="3.40.50.720">
    <property type="entry name" value="NAD(P)-binding Rossmann-like Domain"/>
    <property type="match status" value="3"/>
</dbReference>
<dbReference type="PROSITE" id="PS00606">
    <property type="entry name" value="KS3_1"/>
    <property type="match status" value="1"/>
</dbReference>
<dbReference type="GO" id="GO:0006633">
    <property type="term" value="P:fatty acid biosynthetic process"/>
    <property type="evidence" value="ECO:0007669"/>
    <property type="project" value="InterPro"/>
</dbReference>
<evidence type="ECO:0000256" key="1">
    <source>
        <dbReference type="ARBA" id="ARBA00012480"/>
    </source>
</evidence>